<feature type="transmembrane region" description="Helical" evidence="9">
    <location>
        <begin position="351"/>
        <end position="368"/>
    </location>
</feature>
<evidence type="ECO:0000256" key="4">
    <source>
        <dbReference type="ARBA" id="ARBA00022692"/>
    </source>
</evidence>
<comment type="caution">
    <text evidence="10">The sequence shown here is derived from an EMBL/GenBank/DDBJ whole genome shotgun (WGS) entry which is preliminary data.</text>
</comment>
<feature type="transmembrane region" description="Helical" evidence="9">
    <location>
        <begin position="51"/>
        <end position="69"/>
    </location>
</feature>
<comment type="subcellular location">
    <subcellularLocation>
        <location evidence="1">Cell membrane</location>
        <topology evidence="1">Multi-pass membrane protein</topology>
    </subcellularLocation>
</comment>
<keyword evidence="6 9" id="KW-0472">Membrane</keyword>
<keyword evidence="11" id="KW-1185">Reference proteome</keyword>
<keyword evidence="3" id="KW-0808">Transferase</keyword>
<proteinExistence type="inferred from homology"/>
<dbReference type="InterPro" id="IPR016570">
    <property type="entry name" value="UCP010361"/>
</dbReference>
<sequence>MPPPVVSSRPTGGVPVEQDAPTRADPVARATSGWLGGPLGRHARAAASPTTVRVVVLALAVASWVVLVLRQLPCRRLPGVEAADRYQAMCYSDIPLLYTARGLADGYRPYLDAGPHPVLEYPVLTGALLELERRVAVLLGAPVGPGLSGDETLRATDLFLGVNVVVLGALFLLVVLAQLGTVRGRPWDALMVAVSPTVMAAGLINWDLLAVACTALAVLAWSRSRPGWAGVLIGLGAAAKLYPLLLLGPLVLLCLRARRPRAAALLVAGATASWLAVNLPVAVLAPDAWLAFWQFNADRGAEFGSFWYVLALAGIEVPGLNLVSFGLLALLCAGIAALVWLAPRRPRVGQLAYLVVLAFLVTGKVYSPQYVLWLLPLLVLARPRWREWLVFTTGELVYFAAVWLHLGGWLAPGSGGPDVGYWLAVLLRIGAELWVAGVVVRDVLHPEHDPVRGPGVDDPSGGVLDGSQPATLTAGGRGDGPRSDGVPEGEGVPIEQVLARIEARRHHPDRPEGSR</sequence>
<feature type="transmembrane region" description="Helical" evidence="9">
    <location>
        <begin position="262"/>
        <end position="286"/>
    </location>
</feature>
<accession>A0A367YSC7</accession>
<dbReference type="Proteomes" id="UP000252770">
    <property type="component" value="Unassembled WGS sequence"/>
</dbReference>
<dbReference type="InterPro" id="IPR018584">
    <property type="entry name" value="GT87"/>
</dbReference>
<keyword evidence="5 9" id="KW-1133">Transmembrane helix</keyword>
<gene>
    <name evidence="10" type="ORF">DT076_14475</name>
</gene>
<evidence type="ECO:0000313" key="10">
    <source>
        <dbReference type="EMBL" id="RCK68783.1"/>
    </source>
</evidence>
<evidence type="ECO:0000256" key="5">
    <source>
        <dbReference type="ARBA" id="ARBA00022989"/>
    </source>
</evidence>
<evidence type="ECO:0000256" key="9">
    <source>
        <dbReference type="SAM" id="Phobius"/>
    </source>
</evidence>
<name>A0A367YSC7_9ACTN</name>
<feature type="transmembrane region" description="Helical" evidence="9">
    <location>
        <begin position="158"/>
        <end position="177"/>
    </location>
</feature>
<feature type="region of interest" description="Disordered" evidence="8">
    <location>
        <begin position="449"/>
        <end position="494"/>
    </location>
</feature>
<dbReference type="PIRSF" id="PIRSF010361">
    <property type="entry name" value="UCP010361"/>
    <property type="match status" value="1"/>
</dbReference>
<protein>
    <submittedName>
        <fullName evidence="10">DUF2029 domain-containing protein</fullName>
    </submittedName>
</protein>
<dbReference type="AlphaFoldDB" id="A0A367YSC7"/>
<evidence type="ECO:0000256" key="3">
    <source>
        <dbReference type="ARBA" id="ARBA00022679"/>
    </source>
</evidence>
<dbReference type="GO" id="GO:0016758">
    <property type="term" value="F:hexosyltransferase activity"/>
    <property type="evidence" value="ECO:0007669"/>
    <property type="project" value="InterPro"/>
</dbReference>
<dbReference type="EMBL" id="QOUI01000009">
    <property type="protein sequence ID" value="RCK68783.1"/>
    <property type="molecule type" value="Genomic_DNA"/>
</dbReference>
<evidence type="ECO:0000256" key="8">
    <source>
        <dbReference type="SAM" id="MobiDB-lite"/>
    </source>
</evidence>
<feature type="transmembrane region" description="Helical" evidence="9">
    <location>
        <begin position="306"/>
        <end position="339"/>
    </location>
</feature>
<evidence type="ECO:0000256" key="7">
    <source>
        <dbReference type="ARBA" id="ARBA00024033"/>
    </source>
</evidence>
<feature type="transmembrane region" description="Helical" evidence="9">
    <location>
        <begin position="228"/>
        <end position="255"/>
    </location>
</feature>
<comment type="similarity">
    <text evidence="7">Belongs to the glycosyltransferase 87 family.</text>
</comment>
<evidence type="ECO:0000313" key="11">
    <source>
        <dbReference type="Proteomes" id="UP000252770"/>
    </source>
</evidence>
<dbReference type="GO" id="GO:0005886">
    <property type="term" value="C:plasma membrane"/>
    <property type="evidence" value="ECO:0007669"/>
    <property type="project" value="UniProtKB-SubCell"/>
</dbReference>
<feature type="transmembrane region" description="Helical" evidence="9">
    <location>
        <begin position="189"/>
        <end position="222"/>
    </location>
</feature>
<dbReference type="Pfam" id="PF09594">
    <property type="entry name" value="GT87"/>
    <property type="match status" value="1"/>
</dbReference>
<keyword evidence="2" id="KW-1003">Cell membrane</keyword>
<organism evidence="10 11">
    <name type="scientific">Desertihabitans brevis</name>
    <dbReference type="NCBI Taxonomy" id="2268447"/>
    <lineage>
        <taxon>Bacteria</taxon>
        <taxon>Bacillati</taxon>
        <taxon>Actinomycetota</taxon>
        <taxon>Actinomycetes</taxon>
        <taxon>Propionibacteriales</taxon>
        <taxon>Propionibacteriaceae</taxon>
        <taxon>Desertihabitans</taxon>
    </lineage>
</organism>
<evidence type="ECO:0000256" key="6">
    <source>
        <dbReference type="ARBA" id="ARBA00023136"/>
    </source>
</evidence>
<keyword evidence="4 9" id="KW-0812">Transmembrane</keyword>
<dbReference type="RefSeq" id="WP_114127407.1">
    <property type="nucleotide sequence ID" value="NZ_QOUI01000009.1"/>
</dbReference>
<evidence type="ECO:0000256" key="2">
    <source>
        <dbReference type="ARBA" id="ARBA00022475"/>
    </source>
</evidence>
<feature type="transmembrane region" description="Helical" evidence="9">
    <location>
        <begin position="419"/>
        <end position="440"/>
    </location>
</feature>
<reference evidence="10 11" key="1">
    <citation type="submission" date="2018-07" db="EMBL/GenBank/DDBJ databases">
        <title>Desertimonas flava gen. nov. sp. nov.</title>
        <authorList>
            <person name="Liu S."/>
        </authorList>
    </citation>
    <scope>NUCLEOTIDE SEQUENCE [LARGE SCALE GENOMIC DNA]</scope>
    <source>
        <strain evidence="10 11">16Sb5-5</strain>
    </source>
</reference>
<feature type="transmembrane region" description="Helical" evidence="9">
    <location>
        <begin position="388"/>
        <end position="407"/>
    </location>
</feature>
<evidence type="ECO:0000256" key="1">
    <source>
        <dbReference type="ARBA" id="ARBA00004651"/>
    </source>
</evidence>
<feature type="region of interest" description="Disordered" evidence="8">
    <location>
        <begin position="1"/>
        <end position="25"/>
    </location>
</feature>